<evidence type="ECO:0000256" key="3">
    <source>
        <dbReference type="ARBA" id="ARBA00023015"/>
    </source>
</evidence>
<dbReference type="NCBIfam" id="TIGR02937">
    <property type="entry name" value="sigma70-ECF"/>
    <property type="match status" value="1"/>
</dbReference>
<dbReference type="Proteomes" id="UP001500620">
    <property type="component" value="Unassembled WGS sequence"/>
</dbReference>
<dbReference type="EMBL" id="BAABAT010000039">
    <property type="protein sequence ID" value="GAA4260228.1"/>
    <property type="molecule type" value="Genomic_DNA"/>
</dbReference>
<dbReference type="PANTHER" id="PTHR30173:SF36">
    <property type="entry name" value="ECF RNA POLYMERASE SIGMA FACTOR SIGJ"/>
    <property type="match status" value="1"/>
</dbReference>
<dbReference type="InterPro" id="IPR014284">
    <property type="entry name" value="RNA_pol_sigma-70_dom"/>
</dbReference>
<evidence type="ECO:0000256" key="2">
    <source>
        <dbReference type="ARBA" id="ARBA00011344"/>
    </source>
</evidence>
<keyword evidence="10" id="KW-1185">Reference proteome</keyword>
<reference evidence="10" key="1">
    <citation type="journal article" date="2019" name="Int. J. Syst. Evol. Microbiol.">
        <title>The Global Catalogue of Microorganisms (GCM) 10K type strain sequencing project: providing services to taxonomists for standard genome sequencing and annotation.</title>
        <authorList>
            <consortium name="The Broad Institute Genomics Platform"/>
            <consortium name="The Broad Institute Genome Sequencing Center for Infectious Disease"/>
            <person name="Wu L."/>
            <person name="Ma J."/>
        </authorList>
    </citation>
    <scope>NUCLEOTIDE SEQUENCE [LARGE SCALE GENOMIC DNA]</scope>
    <source>
        <strain evidence="10">JCM 17441</strain>
    </source>
</reference>
<dbReference type="InterPro" id="IPR036388">
    <property type="entry name" value="WH-like_DNA-bd_sf"/>
</dbReference>
<evidence type="ECO:0000313" key="9">
    <source>
        <dbReference type="EMBL" id="GAA4260228.1"/>
    </source>
</evidence>
<dbReference type="InterPro" id="IPR037401">
    <property type="entry name" value="SnoaL-like"/>
</dbReference>
<evidence type="ECO:0000259" key="8">
    <source>
        <dbReference type="Pfam" id="PF12680"/>
    </source>
</evidence>
<dbReference type="InterPro" id="IPR032710">
    <property type="entry name" value="NTF2-like_dom_sf"/>
</dbReference>
<evidence type="ECO:0000259" key="7">
    <source>
        <dbReference type="Pfam" id="PF08281"/>
    </source>
</evidence>
<evidence type="ECO:0000313" key="10">
    <source>
        <dbReference type="Proteomes" id="UP001500620"/>
    </source>
</evidence>
<dbReference type="InterPro" id="IPR007627">
    <property type="entry name" value="RNA_pol_sigma70_r2"/>
</dbReference>
<organism evidence="9 10">
    <name type="scientific">Dactylosporangium darangshiense</name>
    <dbReference type="NCBI Taxonomy" id="579108"/>
    <lineage>
        <taxon>Bacteria</taxon>
        <taxon>Bacillati</taxon>
        <taxon>Actinomycetota</taxon>
        <taxon>Actinomycetes</taxon>
        <taxon>Micromonosporales</taxon>
        <taxon>Micromonosporaceae</taxon>
        <taxon>Dactylosporangium</taxon>
    </lineage>
</organism>
<feature type="domain" description="SnoaL-like" evidence="8">
    <location>
        <begin position="181"/>
        <end position="276"/>
    </location>
</feature>
<dbReference type="Pfam" id="PF08281">
    <property type="entry name" value="Sigma70_r4_2"/>
    <property type="match status" value="1"/>
</dbReference>
<sequence length="298" mass="33120">MVDADTFADLSRRYRRELQVHCYRMLGSVDLAEEHVQEVFLRAWRGRGAFEERASPRTWLYRIATNACLDTLRRHEPSLQPYPDQLLDDGPEPEAVAVGRETVSLAFMAAIRLLPPRQRAVFVLRDVLAFSAAEAAGLLGIGVTAANSALQRARETLRGRWPGGRLDWPARGGDAAERELVRRYIEAHETADPEKVIALLHEDVRLGIEPSVGVWDGRAAVSRGLRSGMNRPGRWRMVATAANRQPAVAAYVRAAGESAYRAFAIIVLRVEDGRLAGIDVWEEPGMFARFGLPDSSQP</sequence>
<comment type="subunit">
    <text evidence="2">Interacts transiently with the RNA polymerase catalytic core formed by RpoA, RpoB, RpoC and RpoZ (2 alpha, 1 beta, 1 beta' and 1 omega subunit) to form the RNA polymerase holoenzyme that can initiate transcription.</text>
</comment>
<protein>
    <submittedName>
        <fullName evidence="9">Sigma-70 family RNA polymerase sigma factor</fullName>
    </submittedName>
</protein>
<comment type="similarity">
    <text evidence="1">Belongs to the sigma-70 factor family. ECF subfamily.</text>
</comment>
<evidence type="ECO:0000259" key="6">
    <source>
        <dbReference type="Pfam" id="PF04542"/>
    </source>
</evidence>
<dbReference type="InterPro" id="IPR013324">
    <property type="entry name" value="RNA_pol_sigma_r3/r4-like"/>
</dbReference>
<evidence type="ECO:0000256" key="1">
    <source>
        <dbReference type="ARBA" id="ARBA00010641"/>
    </source>
</evidence>
<dbReference type="Pfam" id="PF12680">
    <property type="entry name" value="SnoaL_2"/>
    <property type="match status" value="1"/>
</dbReference>
<gene>
    <name evidence="9" type="ORF">GCM10022255_088080</name>
</gene>
<evidence type="ECO:0000256" key="4">
    <source>
        <dbReference type="ARBA" id="ARBA00023082"/>
    </source>
</evidence>
<dbReference type="Pfam" id="PF04542">
    <property type="entry name" value="Sigma70_r2"/>
    <property type="match status" value="1"/>
</dbReference>
<dbReference type="InterPro" id="IPR013249">
    <property type="entry name" value="RNA_pol_sigma70_r4_t2"/>
</dbReference>
<dbReference type="SUPFAM" id="SSF54427">
    <property type="entry name" value="NTF2-like"/>
    <property type="match status" value="1"/>
</dbReference>
<keyword evidence="4" id="KW-0731">Sigma factor</keyword>
<feature type="domain" description="RNA polymerase sigma factor 70 region 4 type 2" evidence="7">
    <location>
        <begin position="105"/>
        <end position="157"/>
    </location>
</feature>
<dbReference type="Gene3D" id="1.10.1740.10">
    <property type="match status" value="1"/>
</dbReference>
<dbReference type="InterPro" id="IPR052704">
    <property type="entry name" value="ECF_Sigma-70_Domain"/>
</dbReference>
<name>A0ABP8DN91_9ACTN</name>
<dbReference type="SUPFAM" id="SSF88659">
    <property type="entry name" value="Sigma3 and sigma4 domains of RNA polymerase sigma factors"/>
    <property type="match status" value="1"/>
</dbReference>
<dbReference type="InterPro" id="IPR013325">
    <property type="entry name" value="RNA_pol_sigma_r2"/>
</dbReference>
<dbReference type="SUPFAM" id="SSF88946">
    <property type="entry name" value="Sigma2 domain of RNA polymerase sigma factors"/>
    <property type="match status" value="1"/>
</dbReference>
<keyword evidence="5" id="KW-0804">Transcription</keyword>
<accession>A0ABP8DN91</accession>
<dbReference type="Gene3D" id="1.10.10.10">
    <property type="entry name" value="Winged helix-like DNA-binding domain superfamily/Winged helix DNA-binding domain"/>
    <property type="match status" value="1"/>
</dbReference>
<evidence type="ECO:0000256" key="5">
    <source>
        <dbReference type="ARBA" id="ARBA00023163"/>
    </source>
</evidence>
<dbReference type="Gene3D" id="3.10.450.50">
    <property type="match status" value="1"/>
</dbReference>
<keyword evidence="3" id="KW-0805">Transcription regulation</keyword>
<dbReference type="PANTHER" id="PTHR30173">
    <property type="entry name" value="SIGMA 19 FACTOR"/>
    <property type="match status" value="1"/>
</dbReference>
<proteinExistence type="inferred from homology"/>
<feature type="domain" description="RNA polymerase sigma-70 region 2" evidence="6">
    <location>
        <begin position="12"/>
        <end position="75"/>
    </location>
</feature>
<comment type="caution">
    <text evidence="9">The sequence shown here is derived from an EMBL/GenBank/DDBJ whole genome shotgun (WGS) entry which is preliminary data.</text>
</comment>